<feature type="coiled-coil region" evidence="1">
    <location>
        <begin position="268"/>
        <end position="316"/>
    </location>
</feature>
<feature type="region of interest" description="Disordered" evidence="2">
    <location>
        <begin position="377"/>
        <end position="426"/>
    </location>
</feature>
<name>A0A9K3D181_9EUKA</name>
<gene>
    <name evidence="3" type="ORF">KIPB_007644</name>
</gene>
<feature type="compositionally biased region" description="Basic and acidic residues" evidence="2">
    <location>
        <begin position="532"/>
        <end position="543"/>
    </location>
</feature>
<dbReference type="Proteomes" id="UP000265618">
    <property type="component" value="Unassembled WGS sequence"/>
</dbReference>
<keyword evidence="4" id="KW-1185">Reference proteome</keyword>
<feature type="region of interest" description="Disordered" evidence="2">
    <location>
        <begin position="119"/>
        <end position="192"/>
    </location>
</feature>
<evidence type="ECO:0000313" key="3">
    <source>
        <dbReference type="EMBL" id="GIQ85898.1"/>
    </source>
</evidence>
<evidence type="ECO:0000256" key="1">
    <source>
        <dbReference type="SAM" id="Coils"/>
    </source>
</evidence>
<evidence type="ECO:0000256" key="2">
    <source>
        <dbReference type="SAM" id="MobiDB-lite"/>
    </source>
</evidence>
<accession>A0A9K3D181</accession>
<feature type="non-terminal residue" evidence="3">
    <location>
        <position position="1"/>
    </location>
</feature>
<comment type="caution">
    <text evidence="3">The sequence shown here is derived from an EMBL/GenBank/DDBJ whole genome shotgun (WGS) entry which is preliminary data.</text>
</comment>
<proteinExistence type="predicted"/>
<keyword evidence="1" id="KW-0175">Coiled coil</keyword>
<dbReference type="EMBL" id="BDIP01002197">
    <property type="protein sequence ID" value="GIQ85898.1"/>
    <property type="molecule type" value="Genomic_DNA"/>
</dbReference>
<evidence type="ECO:0000313" key="4">
    <source>
        <dbReference type="Proteomes" id="UP000265618"/>
    </source>
</evidence>
<dbReference type="AlphaFoldDB" id="A0A9K3D181"/>
<feature type="compositionally biased region" description="Basic and acidic residues" evidence="2">
    <location>
        <begin position="163"/>
        <end position="192"/>
    </location>
</feature>
<feature type="coiled-coil region" evidence="1">
    <location>
        <begin position="193"/>
        <end position="227"/>
    </location>
</feature>
<dbReference type="Gene3D" id="1.20.5.340">
    <property type="match status" value="1"/>
</dbReference>
<reference evidence="3 4" key="1">
    <citation type="journal article" date="2018" name="PLoS ONE">
        <title>The draft genome of Kipferlia bialata reveals reductive genome evolution in fornicate parasites.</title>
        <authorList>
            <person name="Tanifuji G."/>
            <person name="Takabayashi S."/>
            <person name="Kume K."/>
            <person name="Takagi M."/>
            <person name="Nakayama T."/>
            <person name="Kamikawa R."/>
            <person name="Inagaki Y."/>
            <person name="Hashimoto T."/>
        </authorList>
    </citation>
    <scope>NUCLEOTIDE SEQUENCE [LARGE SCALE GENOMIC DNA]</scope>
    <source>
        <strain evidence="3">NY0173</strain>
    </source>
</reference>
<feature type="region of interest" description="Disordered" evidence="2">
    <location>
        <begin position="515"/>
        <end position="543"/>
    </location>
</feature>
<organism evidence="3 4">
    <name type="scientific">Kipferlia bialata</name>
    <dbReference type="NCBI Taxonomy" id="797122"/>
    <lineage>
        <taxon>Eukaryota</taxon>
        <taxon>Metamonada</taxon>
        <taxon>Carpediemonas-like organisms</taxon>
        <taxon>Kipferlia</taxon>
    </lineage>
</organism>
<sequence length="543" mass="60180">MSGPAGSLPGFSPLVSGSPFVLPPSTPFVNIDHIDIDAGEREGESDESGFGDSAFMSAVESGVYAGDLVSPLSVLARSPNQPALLDNRHRLSTTHLVGVSPPPTMIGASPPPTIVMGQGHTHMQSPPPQRVMGTAPAERERERRVKGPAKRKGALASANPQRRVAEQERRREPRRAPVQETRRAPGRNEIRLQSDLAASLREAKAEIERQRKRAADLARQLKQKGREETVMANRRQTMMMQRPATAGPTTQQKMEQKAQAQKLHMVERRAEQAELALVERRADHAEAALSTANDKLHAAEGRATQLNQDLSRAHSETSGLNARVTSLTKELDKIKTKMGSLRGEEQESKRQVRTLTTDLRRFKKWDGERERVIAQMGAAETAREETAKELEETKATLSTAEAERDEHKAERERLEAETASQTESIASLTSQLETTQQSLSDVTRILEGEREETQAGYEKRDTVIVEQREKIDRLSKVETEAKEGREREAELMEGMAQLQDMITAAEETVRQLKGETSRLNGEAEAACAKGAQLEEERDRLTNE</sequence>
<feature type="compositionally biased region" description="Basic and acidic residues" evidence="2">
    <location>
        <begin position="381"/>
        <end position="394"/>
    </location>
</feature>
<protein>
    <submittedName>
        <fullName evidence="3">Uncharacterized protein</fullName>
    </submittedName>
</protein>
<feature type="compositionally biased region" description="Basic and acidic residues" evidence="2">
    <location>
        <begin position="401"/>
        <end position="416"/>
    </location>
</feature>